<gene>
    <name evidence="2" type="ORF">J2W69_001783</name>
</gene>
<evidence type="ECO:0000256" key="1">
    <source>
        <dbReference type="SAM" id="Phobius"/>
    </source>
</evidence>
<keyword evidence="1" id="KW-0472">Membrane</keyword>
<feature type="transmembrane region" description="Helical" evidence="1">
    <location>
        <begin position="14"/>
        <end position="47"/>
    </location>
</feature>
<accession>A0ABU1VYQ4</accession>
<keyword evidence="1" id="KW-1133">Transmembrane helix</keyword>
<name>A0ABU1VYQ4_9GAMM</name>
<sequence length="64" mass="6543">MSTWKNKTELANPIGFWLCIGVATGSGLGVAVGHFALGIGAGILAGVVIGVLQKKKQNCTDTDN</sequence>
<keyword evidence="3" id="KW-1185">Reference proteome</keyword>
<evidence type="ECO:0000313" key="3">
    <source>
        <dbReference type="Proteomes" id="UP001257909"/>
    </source>
</evidence>
<dbReference type="EMBL" id="JAVDWR010000004">
    <property type="protein sequence ID" value="MDR7120845.1"/>
    <property type="molecule type" value="Genomic_DNA"/>
</dbReference>
<reference evidence="2 3" key="1">
    <citation type="submission" date="2023-07" db="EMBL/GenBank/DDBJ databases">
        <title>Sorghum-associated microbial communities from plants grown in Nebraska, USA.</title>
        <authorList>
            <person name="Schachtman D."/>
        </authorList>
    </citation>
    <scope>NUCLEOTIDE SEQUENCE [LARGE SCALE GENOMIC DNA]</scope>
    <source>
        <strain evidence="2 3">4138</strain>
    </source>
</reference>
<dbReference type="RefSeq" id="WP_310276898.1">
    <property type="nucleotide sequence ID" value="NZ_JAVDWR010000004.1"/>
</dbReference>
<dbReference type="Proteomes" id="UP001257909">
    <property type="component" value="Unassembled WGS sequence"/>
</dbReference>
<keyword evidence="1" id="KW-0812">Transmembrane</keyword>
<evidence type="ECO:0000313" key="2">
    <source>
        <dbReference type="EMBL" id="MDR7120845.1"/>
    </source>
</evidence>
<protein>
    <submittedName>
        <fullName evidence="2">NhaP-type Na+/H+ or K+/H+ antiporter</fullName>
    </submittedName>
</protein>
<comment type="caution">
    <text evidence="2">The sequence shown here is derived from an EMBL/GenBank/DDBJ whole genome shotgun (WGS) entry which is preliminary data.</text>
</comment>
<organism evidence="2 3">
    <name type="scientific">Rheinheimera soli</name>
    <dbReference type="NCBI Taxonomy" id="443616"/>
    <lineage>
        <taxon>Bacteria</taxon>
        <taxon>Pseudomonadati</taxon>
        <taxon>Pseudomonadota</taxon>
        <taxon>Gammaproteobacteria</taxon>
        <taxon>Chromatiales</taxon>
        <taxon>Chromatiaceae</taxon>
        <taxon>Rheinheimera</taxon>
    </lineage>
</organism>
<proteinExistence type="predicted"/>